<sequence length="202" mass="22388">MVEFTGGDENKSFTPDKITSKLFLSSIRNWYKEEGVPAGVEKVGKPYKGRSPGKLGIVVKITILDMEKCLGRVIDENDKVKTEYNASADAEIPVTEELDATNECVTFFFNAKNVKKESKLGDETLLGFSPLSSAYPLLKCGLETHGVEVPDKKWINLTVSEMKYYLEGLEFTAKYGNSGKMDGIKPYSFMICENGEAPEAVE</sequence>
<evidence type="ECO:0000313" key="2">
    <source>
        <dbReference type="Proteomes" id="UP001303695"/>
    </source>
</evidence>
<dbReference type="Proteomes" id="UP001303695">
    <property type="component" value="Segment"/>
</dbReference>
<organism evidence="1 2">
    <name type="scientific">Caudoviricetes sp. vir249</name>
    <dbReference type="NCBI Taxonomy" id="3068355"/>
    <lineage>
        <taxon>Viruses</taxon>
        <taxon>Duplodnaviria</taxon>
        <taxon>Heunggongvirae</taxon>
        <taxon>Uroviricota</taxon>
        <taxon>Caudoviricetes</taxon>
    </lineage>
</organism>
<gene>
    <name evidence="1" type="ORF">vir249_00064</name>
</gene>
<reference evidence="1 2" key="1">
    <citation type="journal article" date="2023" name="Nat. Microbiol.">
        <title>A compendium of viruses from methanogenic archaea reveals their diversity and adaptations to the gut environment.</title>
        <authorList>
            <person name="Medvedeva S."/>
            <person name="Borrel G."/>
            <person name="Krupovic M."/>
            <person name="Gribaldo S."/>
        </authorList>
    </citation>
    <scope>NUCLEOTIDE SEQUENCE [LARGE SCALE GENOMIC DNA]</scope>
</reference>
<evidence type="ECO:0000313" key="1">
    <source>
        <dbReference type="EMBL" id="DBA35509.1"/>
    </source>
</evidence>
<dbReference type="EMBL" id="BK063678">
    <property type="protein sequence ID" value="DBA35509.1"/>
    <property type="molecule type" value="Genomic_DNA"/>
</dbReference>
<name>A0AA86YFC8_9CAUD</name>
<protein>
    <submittedName>
        <fullName evidence="1">Uncharacterized protein</fullName>
    </submittedName>
</protein>
<dbReference type="GeneID" id="300198840"/>
<dbReference type="RefSeq" id="YP_013605289.1">
    <property type="nucleotide sequence ID" value="NC_133254.1"/>
</dbReference>
<proteinExistence type="predicted"/>
<keyword evidence="2" id="KW-1185">Reference proteome</keyword>
<accession>A0AA86YFC8</accession>